<feature type="chain" id="PRO_5032740550" description="Glycine-rich protein" evidence="1">
    <location>
        <begin position="30"/>
        <end position="72"/>
    </location>
</feature>
<feature type="signal peptide" evidence="1">
    <location>
        <begin position="1"/>
        <end position="29"/>
    </location>
</feature>
<evidence type="ECO:0000313" key="3">
    <source>
        <dbReference type="Proteomes" id="UP000655225"/>
    </source>
</evidence>
<dbReference type="EMBL" id="JABCRI010000017">
    <property type="protein sequence ID" value="KAF8391088.1"/>
    <property type="molecule type" value="Genomic_DNA"/>
</dbReference>
<reference evidence="2 3" key="1">
    <citation type="submission" date="2020-04" db="EMBL/GenBank/DDBJ databases">
        <title>Plant Genome Project.</title>
        <authorList>
            <person name="Zhang R.-G."/>
        </authorList>
    </citation>
    <scope>NUCLEOTIDE SEQUENCE [LARGE SCALE GENOMIC DNA]</scope>
    <source>
        <strain evidence="2">YNK0</strain>
        <tissue evidence="2">Leaf</tissue>
    </source>
</reference>
<protein>
    <recommendedName>
        <fullName evidence="4">Glycine-rich protein</fullName>
    </recommendedName>
</protein>
<organism evidence="2 3">
    <name type="scientific">Tetracentron sinense</name>
    <name type="common">Spur-leaf</name>
    <dbReference type="NCBI Taxonomy" id="13715"/>
    <lineage>
        <taxon>Eukaryota</taxon>
        <taxon>Viridiplantae</taxon>
        <taxon>Streptophyta</taxon>
        <taxon>Embryophyta</taxon>
        <taxon>Tracheophyta</taxon>
        <taxon>Spermatophyta</taxon>
        <taxon>Magnoliopsida</taxon>
        <taxon>Trochodendrales</taxon>
        <taxon>Trochodendraceae</taxon>
        <taxon>Tetracentron</taxon>
    </lineage>
</organism>
<keyword evidence="1" id="KW-0732">Signal</keyword>
<evidence type="ECO:0000313" key="2">
    <source>
        <dbReference type="EMBL" id="KAF8391088.1"/>
    </source>
</evidence>
<accession>A0A834YR48</accession>
<evidence type="ECO:0000256" key="1">
    <source>
        <dbReference type="SAM" id="SignalP"/>
    </source>
</evidence>
<keyword evidence="3" id="KW-1185">Reference proteome</keyword>
<name>A0A834YR48_TETSI</name>
<sequence length="72" mass="7888">MAFSKASQVMVMAIFVATLFLWSFEVATAGFQEAIPLGRRVLGVPIKEDFYSGGDGRGGYNKYQPIPTYPPP</sequence>
<comment type="caution">
    <text evidence="2">The sequence shown here is derived from an EMBL/GenBank/DDBJ whole genome shotgun (WGS) entry which is preliminary data.</text>
</comment>
<dbReference type="Proteomes" id="UP000655225">
    <property type="component" value="Unassembled WGS sequence"/>
</dbReference>
<proteinExistence type="predicted"/>
<dbReference type="AlphaFoldDB" id="A0A834YR48"/>
<gene>
    <name evidence="2" type="ORF">HHK36_023388</name>
</gene>
<evidence type="ECO:0008006" key="4">
    <source>
        <dbReference type="Google" id="ProtNLM"/>
    </source>
</evidence>